<dbReference type="EMBL" id="LASV01000304">
    <property type="protein sequence ID" value="KKA19923.1"/>
    <property type="molecule type" value="Genomic_DNA"/>
</dbReference>
<sequence length="643" mass="72872">MPSITPMHVPQFSDQRPRIVPHPQGHTQGSMPGGVPPMGQSVGDEGLANRMGKLHLDSNAAGKTQVVVDQDYPPRYSQPLDSSSLNPLYERWVFCRSEPENGQKACWKEIPCSQAALEKKIRDSKKKTSAIDPYQGLGKSLRAQVNDLISAHERQDPRFQWTCEYAELKKQEIRPKGTYLGAVKTVELTVVIMRKLRPEISLKATSSSSSSSTRSPFSKVVNGTLDPESKGNQGIPGMSAQFGRSPVQGAFPASMASTGQHPQGPTPQAQQQQTQHPQAQHPQVQHPQAQFPQGQYPQSQQPFYRPGQDFMMGGQRPTMGTMPPQQKAHFGGQPAMMSDRVGSANPKGSVGVETWEEKTPLHSRDAAGHASAQSSGYTNTPFTTFAQRPRKPQANMGAPKVFQQGRHSPKSPKIPAPEPNFTPDTSSVEDDDDSLRFEDDEDSSATEDLPEDNFERPKYPRGSLHPQRRHSKQGKDGPSYRNRYRRQSQKISGGRQHRYSDDYVDIIPGSSLRARREPDRRNHYYSNRRGRPRVIHDDLGSIPDNDITDLDEKIRERERERDYEFWLEQQLRARDHMIKTRLLEESRRRRDELLREEGLRREALAYGKAFLLNRRHSHRVPRPLRHDLDYDLDYLARDDLVLL</sequence>
<reference evidence="2 3" key="1">
    <citation type="submission" date="2015-04" db="EMBL/GenBank/DDBJ databases">
        <authorList>
            <person name="Heijne W.H."/>
            <person name="Fedorova N.D."/>
            <person name="Nierman W.C."/>
            <person name="Vollebregt A.W."/>
            <person name="Zhao Z."/>
            <person name="Wu L."/>
            <person name="Kumar M."/>
            <person name="Stam H."/>
            <person name="van den Berg M.A."/>
            <person name="Pel H.J."/>
        </authorList>
    </citation>
    <scope>NUCLEOTIDE SEQUENCE [LARGE SCALE GENOMIC DNA]</scope>
    <source>
        <strain evidence="2 3">CBS 393.64</strain>
    </source>
</reference>
<feature type="region of interest" description="Disordered" evidence="1">
    <location>
        <begin position="1"/>
        <end position="46"/>
    </location>
</feature>
<feature type="region of interest" description="Disordered" evidence="1">
    <location>
        <begin position="202"/>
        <end position="320"/>
    </location>
</feature>
<dbReference type="STRING" id="1408163.A0A0F4YQL7"/>
<gene>
    <name evidence="2" type="ORF">T310_6083</name>
</gene>
<feature type="compositionally biased region" description="Low complexity" evidence="1">
    <location>
        <begin position="258"/>
        <end position="302"/>
    </location>
</feature>
<comment type="caution">
    <text evidence="2">The sequence shown here is derived from an EMBL/GenBank/DDBJ whole genome shotgun (WGS) entry which is preliminary data.</text>
</comment>
<dbReference type="Proteomes" id="UP000053958">
    <property type="component" value="Unassembled WGS sequence"/>
</dbReference>
<proteinExistence type="predicted"/>
<feature type="compositionally biased region" description="Basic and acidic residues" evidence="1">
    <location>
        <begin position="356"/>
        <end position="367"/>
    </location>
</feature>
<keyword evidence="3" id="KW-1185">Reference proteome</keyword>
<dbReference type="AlphaFoldDB" id="A0A0F4YQL7"/>
<protein>
    <submittedName>
        <fullName evidence="2">Uncharacterized protein</fullName>
    </submittedName>
</protein>
<evidence type="ECO:0000313" key="3">
    <source>
        <dbReference type="Proteomes" id="UP000053958"/>
    </source>
</evidence>
<feature type="region of interest" description="Disordered" evidence="1">
    <location>
        <begin position="510"/>
        <end position="529"/>
    </location>
</feature>
<dbReference type="RefSeq" id="XP_013326535.1">
    <property type="nucleotide sequence ID" value="XM_013471081.1"/>
</dbReference>
<feature type="region of interest" description="Disordered" evidence="1">
    <location>
        <begin position="356"/>
        <end position="505"/>
    </location>
</feature>
<organism evidence="2 3">
    <name type="scientific">Rasamsonia emersonii (strain ATCC 16479 / CBS 393.64 / IMI 116815)</name>
    <dbReference type="NCBI Taxonomy" id="1408163"/>
    <lineage>
        <taxon>Eukaryota</taxon>
        <taxon>Fungi</taxon>
        <taxon>Dikarya</taxon>
        <taxon>Ascomycota</taxon>
        <taxon>Pezizomycotina</taxon>
        <taxon>Eurotiomycetes</taxon>
        <taxon>Eurotiomycetidae</taxon>
        <taxon>Eurotiales</taxon>
        <taxon>Trichocomaceae</taxon>
        <taxon>Rasamsonia</taxon>
    </lineage>
</organism>
<feature type="compositionally biased region" description="Polar residues" evidence="1">
    <location>
        <begin position="371"/>
        <end position="386"/>
    </location>
</feature>
<evidence type="ECO:0000256" key="1">
    <source>
        <dbReference type="SAM" id="MobiDB-lite"/>
    </source>
</evidence>
<name>A0A0F4YQL7_RASE3</name>
<dbReference type="GeneID" id="25318395"/>
<feature type="compositionally biased region" description="Acidic residues" evidence="1">
    <location>
        <begin position="427"/>
        <end position="452"/>
    </location>
</feature>
<accession>A0A0F4YQL7</accession>
<evidence type="ECO:0000313" key="2">
    <source>
        <dbReference type="EMBL" id="KKA19923.1"/>
    </source>
</evidence>